<dbReference type="EMBL" id="CP091511">
    <property type="protein sequence ID" value="UOO90170.1"/>
    <property type="molecule type" value="Genomic_DNA"/>
</dbReference>
<name>A0ABY4E458_9NEIS</name>
<evidence type="ECO:0000313" key="2">
    <source>
        <dbReference type="Proteomes" id="UP000832011"/>
    </source>
</evidence>
<keyword evidence="2" id="KW-1185">Reference proteome</keyword>
<dbReference type="InterPro" id="IPR029044">
    <property type="entry name" value="Nucleotide-diphossugar_trans"/>
</dbReference>
<dbReference type="Gene3D" id="3.90.550.10">
    <property type="entry name" value="Spore Coat Polysaccharide Biosynthesis Protein SpsA, Chain A"/>
    <property type="match status" value="1"/>
</dbReference>
<dbReference type="RefSeq" id="WP_058355936.1">
    <property type="nucleotide sequence ID" value="NZ_CABKVG010000008.1"/>
</dbReference>
<proteinExistence type="predicted"/>
<accession>A0ABY4E458</accession>
<evidence type="ECO:0000313" key="1">
    <source>
        <dbReference type="EMBL" id="UOO90170.1"/>
    </source>
</evidence>
<dbReference type="Proteomes" id="UP000832011">
    <property type="component" value="Chromosome"/>
</dbReference>
<sequence>MYHEQEEAAVQQLLLTALSAKAAEASSIVIIGHAQSGFIDQVAAQHPQAQLHVFEADRQWWLGDFHASLQRFLQDLPEQSVDCLLLIDFMQLQEHSIAWLQAARHSLKATGHVIANVKNSQHHQYIQQLLSQNSHNYTSTKTGNVAKLSLMEAIKVFLDAGMLPYLHTSLPHKADDALIASLQAAFVHLGIQESIAKVRLNQLQYIFTAQNVPTRLLVAVAEPCSVLCATNNPLQYQNNLAVSPDLLAPQAGHQILSITRAPNIAMAFEQGVKYAEHKWLVLAHQDVYLPQGWLADVQQAWQAAEAKLGKPIGVAGVAGMVKRDAGDFIAAGCCMDRMYTYNHAQAQLPLQAHSLDELVLVYRSDRFIPELNPAYGFHYYATESVFKAEDAGFIGAILPVPCLHNTSRYDITAGDADVRQKSLLFQQEWQQRLPIRTTIAHITHEGIKLN</sequence>
<gene>
    <name evidence="1" type="ORF">LVJ82_04050</name>
</gene>
<organism evidence="1 2">
    <name type="scientific">Vitreoscilla massiliensis</name>
    <dbReference type="NCBI Taxonomy" id="1689272"/>
    <lineage>
        <taxon>Bacteria</taxon>
        <taxon>Pseudomonadati</taxon>
        <taxon>Pseudomonadota</taxon>
        <taxon>Betaproteobacteria</taxon>
        <taxon>Neisseriales</taxon>
        <taxon>Neisseriaceae</taxon>
        <taxon>Vitreoscilla</taxon>
    </lineage>
</organism>
<protein>
    <submittedName>
        <fullName evidence="1">Glycosyltransferase</fullName>
    </submittedName>
</protein>
<reference evidence="1 2" key="1">
    <citation type="journal article" date="2022" name="Res Sq">
        <title>Evolution of multicellular longitudinally dividing oral cavity symbionts (Neisseriaceae).</title>
        <authorList>
            <person name="Nyongesa S."/>
            <person name="Weber P."/>
            <person name="Bernet E."/>
            <person name="Pullido F."/>
            <person name="Nieckarz M."/>
            <person name="Delaby M."/>
            <person name="Nieves C."/>
            <person name="Viehboeck T."/>
            <person name="Krause N."/>
            <person name="Rivera-Millot A."/>
            <person name="Nakamura A."/>
            <person name="Vischer N."/>
            <person name="VanNieuwenhze M."/>
            <person name="Brun Y."/>
            <person name="Cava F."/>
            <person name="Bulgheresi S."/>
            <person name="Veyrier F."/>
        </authorList>
    </citation>
    <scope>NUCLEOTIDE SEQUENCE [LARGE SCALE GENOMIC DNA]</scope>
    <source>
        <strain evidence="1 2">SN4</strain>
    </source>
</reference>